<sequence length="100" mass="11232">MNGPKNGKLYFISLHHEGRKLPRLLISWPAGSVQQGCSPAGPLSDLLFRNLAVEKWLSFRGKMLIMKFPRLSASWLSLNKALMNWLLVGEEVAGNKEVIE</sequence>
<name>A0AAW1WTE0_RUBAR</name>
<accession>A0AAW1WTE0</accession>
<proteinExistence type="predicted"/>
<reference evidence="1 2" key="1">
    <citation type="journal article" date="2023" name="G3 (Bethesda)">
        <title>A chromosome-length genome assembly and annotation of blackberry (Rubus argutus, cv. 'Hillquist').</title>
        <authorList>
            <person name="Bruna T."/>
            <person name="Aryal R."/>
            <person name="Dudchenko O."/>
            <person name="Sargent D.J."/>
            <person name="Mead D."/>
            <person name="Buti M."/>
            <person name="Cavallini A."/>
            <person name="Hytonen T."/>
            <person name="Andres J."/>
            <person name="Pham M."/>
            <person name="Weisz D."/>
            <person name="Mascagni F."/>
            <person name="Usai G."/>
            <person name="Natali L."/>
            <person name="Bassil N."/>
            <person name="Fernandez G.E."/>
            <person name="Lomsadze A."/>
            <person name="Armour M."/>
            <person name="Olukolu B."/>
            <person name="Poorten T."/>
            <person name="Britton C."/>
            <person name="Davik J."/>
            <person name="Ashrafi H."/>
            <person name="Aiden E.L."/>
            <person name="Borodovsky M."/>
            <person name="Worthington M."/>
        </authorList>
    </citation>
    <scope>NUCLEOTIDE SEQUENCE [LARGE SCALE GENOMIC DNA]</scope>
    <source>
        <strain evidence="1">PI 553951</strain>
    </source>
</reference>
<dbReference type="AlphaFoldDB" id="A0AAW1WTE0"/>
<comment type="caution">
    <text evidence="1">The sequence shown here is derived from an EMBL/GenBank/DDBJ whole genome shotgun (WGS) entry which is preliminary data.</text>
</comment>
<dbReference type="Proteomes" id="UP001457282">
    <property type="component" value="Unassembled WGS sequence"/>
</dbReference>
<evidence type="ECO:0000313" key="1">
    <source>
        <dbReference type="EMBL" id="KAK9927321.1"/>
    </source>
</evidence>
<evidence type="ECO:0000313" key="2">
    <source>
        <dbReference type="Proteomes" id="UP001457282"/>
    </source>
</evidence>
<organism evidence="1 2">
    <name type="scientific">Rubus argutus</name>
    <name type="common">Southern blackberry</name>
    <dbReference type="NCBI Taxonomy" id="59490"/>
    <lineage>
        <taxon>Eukaryota</taxon>
        <taxon>Viridiplantae</taxon>
        <taxon>Streptophyta</taxon>
        <taxon>Embryophyta</taxon>
        <taxon>Tracheophyta</taxon>
        <taxon>Spermatophyta</taxon>
        <taxon>Magnoliopsida</taxon>
        <taxon>eudicotyledons</taxon>
        <taxon>Gunneridae</taxon>
        <taxon>Pentapetalae</taxon>
        <taxon>rosids</taxon>
        <taxon>fabids</taxon>
        <taxon>Rosales</taxon>
        <taxon>Rosaceae</taxon>
        <taxon>Rosoideae</taxon>
        <taxon>Rosoideae incertae sedis</taxon>
        <taxon>Rubus</taxon>
    </lineage>
</organism>
<protein>
    <submittedName>
        <fullName evidence="1">Uncharacterized protein</fullName>
    </submittedName>
</protein>
<dbReference type="EMBL" id="JBEDUW010000005">
    <property type="protein sequence ID" value="KAK9927321.1"/>
    <property type="molecule type" value="Genomic_DNA"/>
</dbReference>
<gene>
    <name evidence="1" type="ORF">M0R45_024509</name>
</gene>
<keyword evidence="2" id="KW-1185">Reference proteome</keyword>